<name>A0AAD5VK88_9AGAR</name>
<dbReference type="PROSITE" id="PS50181">
    <property type="entry name" value="FBOX"/>
    <property type="match status" value="1"/>
</dbReference>
<feature type="domain" description="F-box" evidence="1">
    <location>
        <begin position="12"/>
        <end position="58"/>
    </location>
</feature>
<dbReference type="PANTHER" id="PTHR14381">
    <property type="entry name" value="DACTYLIN"/>
    <property type="match status" value="1"/>
</dbReference>
<reference evidence="2" key="1">
    <citation type="submission" date="2022-07" db="EMBL/GenBank/DDBJ databases">
        <title>Genome Sequence of Leucocoprinus birnbaumii.</title>
        <authorList>
            <person name="Buettner E."/>
        </authorList>
    </citation>
    <scope>NUCLEOTIDE SEQUENCE</scope>
    <source>
        <strain evidence="2">VT141</strain>
    </source>
</reference>
<evidence type="ECO:0000259" key="1">
    <source>
        <dbReference type="PROSITE" id="PS50181"/>
    </source>
</evidence>
<sequence>MPPTSTKPRARRSKLKSLPHELLAEIFSHLAPLDLFNVRKVCRKLYRTCKDREIWLRAHARYDYHISSIDVSSFSRLQLQKYLLRADVVKDVLTGRRSGKPLSIRRYEFIRPEDFVGLMKEHLVTCFHTPQEITWRWYTLEDSTIPVCSHTIAYGSALNKIIGWWGMIETDIDTLHIAYGVQQDAPGTQGRLRVESITLDDQSALKVTTRLNTEMASAILNGALPRASNGPSENFFPIIGYGFLVLPTEFIGLIHIFHLDSGELTSFNRHRWITYTDIYNGPSHSFHLTPWHLIEGYTSSHLFIHLLSTPQDWPNMTKKPYETQLPLSELRSSVRLDFFTNSWNLIYILALDGCECHLFRVNLDQALPDGTVEPQLCQKLALSTAQSTLPEPQSGYAPPLRPSGLIAKVLSKDWRTPLPLGVRLSVDDIPLEA</sequence>
<proteinExistence type="predicted"/>
<keyword evidence="3" id="KW-1185">Reference proteome</keyword>
<gene>
    <name evidence="2" type="ORF">NP233_g12394</name>
</gene>
<organism evidence="2 3">
    <name type="scientific">Leucocoprinus birnbaumii</name>
    <dbReference type="NCBI Taxonomy" id="56174"/>
    <lineage>
        <taxon>Eukaryota</taxon>
        <taxon>Fungi</taxon>
        <taxon>Dikarya</taxon>
        <taxon>Basidiomycota</taxon>
        <taxon>Agaricomycotina</taxon>
        <taxon>Agaricomycetes</taxon>
        <taxon>Agaricomycetidae</taxon>
        <taxon>Agaricales</taxon>
        <taxon>Agaricineae</taxon>
        <taxon>Agaricaceae</taxon>
        <taxon>Leucocoprinus</taxon>
    </lineage>
</organism>
<dbReference type="EMBL" id="JANIEX010001772">
    <property type="protein sequence ID" value="KAJ3554576.1"/>
    <property type="molecule type" value="Genomic_DNA"/>
</dbReference>
<dbReference type="InterPro" id="IPR001810">
    <property type="entry name" value="F-box_dom"/>
</dbReference>
<dbReference type="InterPro" id="IPR036047">
    <property type="entry name" value="F-box-like_dom_sf"/>
</dbReference>
<accession>A0AAD5VK88</accession>
<evidence type="ECO:0000313" key="2">
    <source>
        <dbReference type="EMBL" id="KAJ3554576.1"/>
    </source>
</evidence>
<dbReference type="Proteomes" id="UP001213000">
    <property type="component" value="Unassembled WGS sequence"/>
</dbReference>
<dbReference type="Pfam" id="PF12937">
    <property type="entry name" value="F-box-like"/>
    <property type="match status" value="1"/>
</dbReference>
<dbReference type="AlphaFoldDB" id="A0AAD5VK88"/>
<dbReference type="SMART" id="SM00256">
    <property type="entry name" value="FBOX"/>
    <property type="match status" value="1"/>
</dbReference>
<dbReference type="GO" id="GO:0019005">
    <property type="term" value="C:SCF ubiquitin ligase complex"/>
    <property type="evidence" value="ECO:0007669"/>
    <property type="project" value="TreeGrafter"/>
</dbReference>
<dbReference type="SUPFAM" id="SSF81383">
    <property type="entry name" value="F-box domain"/>
    <property type="match status" value="1"/>
</dbReference>
<dbReference type="GO" id="GO:0031146">
    <property type="term" value="P:SCF-dependent proteasomal ubiquitin-dependent protein catabolic process"/>
    <property type="evidence" value="ECO:0007669"/>
    <property type="project" value="TreeGrafter"/>
</dbReference>
<protein>
    <recommendedName>
        <fullName evidence="1">F-box domain-containing protein</fullName>
    </recommendedName>
</protein>
<evidence type="ECO:0000313" key="3">
    <source>
        <dbReference type="Proteomes" id="UP001213000"/>
    </source>
</evidence>
<comment type="caution">
    <text evidence="2">The sequence shown here is derived from an EMBL/GenBank/DDBJ whole genome shotgun (WGS) entry which is preliminary data.</text>
</comment>
<dbReference type="InterPro" id="IPR052301">
    <property type="entry name" value="SCF_F-box/WD-repeat"/>
</dbReference>
<dbReference type="PANTHER" id="PTHR14381:SF1">
    <property type="entry name" value="F-BOX_WD REPEAT-CONTAINING PROTEIN 4"/>
    <property type="match status" value="1"/>
</dbReference>
<dbReference type="Gene3D" id="1.20.1280.50">
    <property type="match status" value="1"/>
</dbReference>